<gene>
    <name evidence="1" type="ORF">S06H3_49488</name>
</gene>
<organism evidence="1">
    <name type="scientific">marine sediment metagenome</name>
    <dbReference type="NCBI Taxonomy" id="412755"/>
    <lineage>
        <taxon>unclassified sequences</taxon>
        <taxon>metagenomes</taxon>
        <taxon>ecological metagenomes</taxon>
    </lineage>
</organism>
<accession>X1P978</accession>
<feature type="non-terminal residue" evidence="1">
    <location>
        <position position="33"/>
    </location>
</feature>
<comment type="caution">
    <text evidence="1">The sequence shown here is derived from an EMBL/GenBank/DDBJ whole genome shotgun (WGS) entry which is preliminary data.</text>
</comment>
<protein>
    <submittedName>
        <fullName evidence="1">Uncharacterized protein</fullName>
    </submittedName>
</protein>
<dbReference type="EMBL" id="BARV01031253">
    <property type="protein sequence ID" value="GAI35575.1"/>
    <property type="molecule type" value="Genomic_DNA"/>
</dbReference>
<reference evidence="1" key="1">
    <citation type="journal article" date="2014" name="Front. Microbiol.">
        <title>High frequency of phylogenetically diverse reductive dehalogenase-homologous genes in deep subseafloor sedimentary metagenomes.</title>
        <authorList>
            <person name="Kawai M."/>
            <person name="Futagami T."/>
            <person name="Toyoda A."/>
            <person name="Takaki Y."/>
            <person name="Nishi S."/>
            <person name="Hori S."/>
            <person name="Arai W."/>
            <person name="Tsubouchi T."/>
            <person name="Morono Y."/>
            <person name="Uchiyama I."/>
            <person name="Ito T."/>
            <person name="Fujiyama A."/>
            <person name="Inagaki F."/>
            <person name="Takami H."/>
        </authorList>
    </citation>
    <scope>NUCLEOTIDE SEQUENCE</scope>
    <source>
        <strain evidence="1">Expedition CK06-06</strain>
    </source>
</reference>
<proteinExistence type="predicted"/>
<evidence type="ECO:0000313" key="1">
    <source>
        <dbReference type="EMBL" id="GAI35575.1"/>
    </source>
</evidence>
<name>X1P978_9ZZZZ</name>
<dbReference type="AlphaFoldDB" id="X1P978"/>
<sequence length="33" mass="3380">MTLAVALAALIAKGLSTESKMVQTSSIFTIVIA</sequence>